<organism evidence="2 3">
    <name type="scientific">Heyndrickxia coagulans</name>
    <name type="common">Weizmannia coagulans</name>
    <dbReference type="NCBI Taxonomy" id="1398"/>
    <lineage>
        <taxon>Bacteria</taxon>
        <taxon>Bacillati</taxon>
        <taxon>Bacillota</taxon>
        <taxon>Bacilli</taxon>
        <taxon>Bacillales</taxon>
        <taxon>Bacillaceae</taxon>
        <taxon>Heyndrickxia</taxon>
    </lineage>
</organism>
<dbReference type="Pfam" id="PF19484">
    <property type="entry name" value="DUF6020"/>
    <property type="match status" value="1"/>
</dbReference>
<evidence type="ECO:0000256" key="1">
    <source>
        <dbReference type="SAM" id="Phobius"/>
    </source>
</evidence>
<comment type="caution">
    <text evidence="2">The sequence shown here is derived from an EMBL/GenBank/DDBJ whole genome shotgun (WGS) entry which is preliminary data.</text>
</comment>
<feature type="transmembrane region" description="Helical" evidence="1">
    <location>
        <begin position="69"/>
        <end position="88"/>
    </location>
</feature>
<evidence type="ECO:0000313" key="3">
    <source>
        <dbReference type="Proteomes" id="UP000070376"/>
    </source>
</evidence>
<dbReference type="PATRIC" id="fig|1398.22.peg.1510"/>
<feature type="transmembrane region" description="Helical" evidence="1">
    <location>
        <begin position="142"/>
        <end position="161"/>
    </location>
</feature>
<feature type="transmembrane region" description="Helical" evidence="1">
    <location>
        <begin position="41"/>
        <end position="62"/>
    </location>
</feature>
<feature type="transmembrane region" description="Helical" evidence="1">
    <location>
        <begin position="12"/>
        <end position="35"/>
    </location>
</feature>
<evidence type="ECO:0008006" key="4">
    <source>
        <dbReference type="Google" id="ProtNLM"/>
    </source>
</evidence>
<dbReference type="AlphaFoldDB" id="A0A133KU33"/>
<feature type="transmembrane region" description="Helical" evidence="1">
    <location>
        <begin position="578"/>
        <end position="596"/>
    </location>
</feature>
<feature type="transmembrane region" description="Helical" evidence="1">
    <location>
        <begin position="235"/>
        <end position="254"/>
    </location>
</feature>
<keyword evidence="1" id="KW-0472">Membrane</keyword>
<evidence type="ECO:0000313" key="2">
    <source>
        <dbReference type="EMBL" id="KWZ83015.1"/>
    </source>
</evidence>
<feature type="transmembrane region" description="Helical" evidence="1">
    <location>
        <begin position="524"/>
        <end position="547"/>
    </location>
</feature>
<feature type="transmembrane region" description="Helical" evidence="1">
    <location>
        <begin position="326"/>
        <end position="347"/>
    </location>
</feature>
<dbReference type="EMBL" id="LRPN01000047">
    <property type="protein sequence ID" value="KWZ83015.1"/>
    <property type="molecule type" value="Genomic_DNA"/>
</dbReference>
<protein>
    <recommendedName>
        <fullName evidence="4">Glycosyltransferase RgtA/B/C/D-like domain-containing protein</fullName>
    </recommendedName>
</protein>
<proteinExistence type="predicted"/>
<feature type="transmembrane region" description="Helical" evidence="1">
    <location>
        <begin position="204"/>
        <end position="223"/>
    </location>
</feature>
<sequence>MEQVMFGHQKTMHAVLSFVIGILAGLGFLLFSYSFKSVPGWYPVFFALAGSFLAYGAIFWNIGWMKRPLKWASFLFSLVLSVIVTFALKGPQQHLAHQPFLINCLIYLATVLFLLFAMLLAIKILYALTESRAEGDVPRRHILYFSILPLLISLLYFWAFYPGILMADSVNQWQQAHSTFYNDWHPVVMTWMIKLAAQIWDTPASYVIFQFVLAALITGYVFYAFEKLRVKKPVLWLGYAFFCFLPLIPLYSVVIWKDTLFSYFLLAFTVMLIQIIDSNGKWLRSFPHLLFLYFSVCGVIFYRHNGWPVLLATIVIFLFFLRKRYLYMYGVFALAVITFLVVTGPVYKHYKVFPADETESYSIPYQQIGRIVKENGHITPAQRAVINQVMPIPDWKKYYHPTDVDMIKFRPHFDRAYIKSHKKAFFSTWFALCRQNPKLALEAFYDQEKLSWKLYIPGEDLRRPIFRNKDFEKYRPVYFMTQKNVQKYHVHYKWFYYKDYGSDLANTKLSSHITQINQTFSHGILRVLVMPAFYLYLILLFLFTAILKGNWRLVIAAVPMFLNLGSMFAAIPAQDIRYFFPNFLLAVPFFFLATLTSRKRDSHG</sequence>
<dbReference type="InterPro" id="IPR046062">
    <property type="entry name" value="DUF6020"/>
</dbReference>
<dbReference type="RefSeq" id="WP_061086713.1">
    <property type="nucleotide sequence ID" value="NZ_CP091468.1"/>
</dbReference>
<keyword evidence="1" id="KW-0812">Transmembrane</keyword>
<name>A0A133KU33_HEYCO</name>
<keyword evidence="1" id="KW-1133">Transmembrane helix</keyword>
<feature type="transmembrane region" description="Helical" evidence="1">
    <location>
        <begin position="260"/>
        <end position="277"/>
    </location>
</feature>
<reference evidence="3" key="1">
    <citation type="submission" date="2016-01" db="EMBL/GenBank/DDBJ databases">
        <authorList>
            <person name="Mitreva M."/>
            <person name="Pepin K.H."/>
            <person name="Mihindukulasuriya K.A."/>
            <person name="Fulton R."/>
            <person name="Fronick C."/>
            <person name="O'Laughlin M."/>
            <person name="Miner T."/>
            <person name="Herter B."/>
            <person name="Rosa B.A."/>
            <person name="Cordes M."/>
            <person name="Tomlinson C."/>
            <person name="Wollam A."/>
            <person name="Palsikar V.B."/>
            <person name="Mardis E.R."/>
            <person name="Wilson R.K."/>
        </authorList>
    </citation>
    <scope>NUCLEOTIDE SEQUENCE [LARGE SCALE GENOMIC DNA]</scope>
    <source>
        <strain evidence="3">GED7749B</strain>
    </source>
</reference>
<dbReference type="Proteomes" id="UP000070376">
    <property type="component" value="Unassembled WGS sequence"/>
</dbReference>
<feature type="transmembrane region" description="Helical" evidence="1">
    <location>
        <begin position="289"/>
        <end position="320"/>
    </location>
</feature>
<feature type="transmembrane region" description="Helical" evidence="1">
    <location>
        <begin position="553"/>
        <end position="571"/>
    </location>
</feature>
<accession>A0A133KU33</accession>
<feature type="transmembrane region" description="Helical" evidence="1">
    <location>
        <begin position="100"/>
        <end position="122"/>
    </location>
</feature>
<gene>
    <name evidence="2" type="ORF">HMPREF3213_01500</name>
</gene>